<gene>
    <name evidence="1" type="ORF">NCTC12126_05442</name>
</gene>
<reference evidence="1 2" key="1">
    <citation type="submission" date="2019-03" db="EMBL/GenBank/DDBJ databases">
        <authorList>
            <consortium name="Pathogen Informatics"/>
        </authorList>
    </citation>
    <scope>NUCLEOTIDE SEQUENCE [LARGE SCALE GENOMIC DNA]</scope>
    <source>
        <strain evidence="1 2">NCTC12126</strain>
    </source>
</reference>
<accession>A0A484Z999</accession>
<dbReference type="AlphaFoldDB" id="A0A484Z999"/>
<name>A0A484Z999_9ENTR</name>
<dbReference type="Proteomes" id="UP000351155">
    <property type="component" value="Unassembled WGS sequence"/>
</dbReference>
<proteinExistence type="predicted"/>
<organism evidence="1 2">
    <name type="scientific">Enterobacter cancerogenus</name>
    <dbReference type="NCBI Taxonomy" id="69218"/>
    <lineage>
        <taxon>Bacteria</taxon>
        <taxon>Pseudomonadati</taxon>
        <taxon>Pseudomonadota</taxon>
        <taxon>Gammaproteobacteria</taxon>
        <taxon>Enterobacterales</taxon>
        <taxon>Enterobacteriaceae</taxon>
        <taxon>Enterobacter</taxon>
        <taxon>Enterobacter cloacae complex</taxon>
    </lineage>
</organism>
<protein>
    <submittedName>
        <fullName evidence="1">Uncharacterized protein</fullName>
    </submittedName>
</protein>
<sequence>MRAPAGHAALFKGCPDGGHFSVKIVRHGRASGLVVGQTLVSPTSVTRFIIKHRNRVSRFAVANKLFQRVQAGILAGRALYRMDSADQIKRVDDKQMNSHR</sequence>
<dbReference type="EMBL" id="CAADIW010000072">
    <property type="protein sequence ID" value="VFS44151.1"/>
    <property type="molecule type" value="Genomic_DNA"/>
</dbReference>
<evidence type="ECO:0000313" key="1">
    <source>
        <dbReference type="EMBL" id="VFS44151.1"/>
    </source>
</evidence>
<evidence type="ECO:0000313" key="2">
    <source>
        <dbReference type="Proteomes" id="UP000351155"/>
    </source>
</evidence>